<evidence type="ECO:0000313" key="4">
    <source>
        <dbReference type="EMBL" id="MFC4608362.1"/>
    </source>
</evidence>
<accession>A0ABV9G605</accession>
<evidence type="ECO:0000313" key="5">
    <source>
        <dbReference type="Proteomes" id="UP001595993"/>
    </source>
</evidence>
<keyword evidence="1" id="KW-0805">Transcription regulation</keyword>
<keyword evidence="2" id="KW-0804">Transcription</keyword>
<dbReference type="InterPro" id="IPR018060">
    <property type="entry name" value="HTH_AraC"/>
</dbReference>
<dbReference type="SUPFAM" id="SSF46689">
    <property type="entry name" value="Homeodomain-like"/>
    <property type="match status" value="1"/>
</dbReference>
<name>A0ABV9G605_9ACTN</name>
<evidence type="ECO:0000256" key="2">
    <source>
        <dbReference type="ARBA" id="ARBA00023163"/>
    </source>
</evidence>
<evidence type="ECO:0000256" key="1">
    <source>
        <dbReference type="ARBA" id="ARBA00023015"/>
    </source>
</evidence>
<gene>
    <name evidence="4" type="ORF">ACFO9E_11095</name>
</gene>
<organism evidence="4 5">
    <name type="scientific">Streptomyces maoxianensis</name>
    <dbReference type="NCBI Taxonomy" id="1459942"/>
    <lineage>
        <taxon>Bacteria</taxon>
        <taxon>Bacillati</taxon>
        <taxon>Actinomycetota</taxon>
        <taxon>Actinomycetes</taxon>
        <taxon>Kitasatosporales</taxon>
        <taxon>Streptomycetaceae</taxon>
        <taxon>Streptomyces</taxon>
    </lineage>
</organism>
<reference evidence="5" key="1">
    <citation type="journal article" date="2019" name="Int. J. Syst. Evol. Microbiol.">
        <title>The Global Catalogue of Microorganisms (GCM) 10K type strain sequencing project: providing services to taxonomists for standard genome sequencing and annotation.</title>
        <authorList>
            <consortium name="The Broad Institute Genomics Platform"/>
            <consortium name="The Broad Institute Genome Sequencing Center for Infectious Disease"/>
            <person name="Wu L."/>
            <person name="Ma J."/>
        </authorList>
    </citation>
    <scope>NUCLEOTIDE SEQUENCE [LARGE SCALE GENOMIC DNA]</scope>
    <source>
        <strain evidence="5">CGMCC 4.7139</strain>
    </source>
</reference>
<dbReference type="Pfam" id="PF00165">
    <property type="entry name" value="HTH_AraC"/>
    <property type="match status" value="1"/>
</dbReference>
<dbReference type="Gene3D" id="1.10.10.60">
    <property type="entry name" value="Homeodomain-like"/>
    <property type="match status" value="1"/>
</dbReference>
<dbReference type="PROSITE" id="PS01124">
    <property type="entry name" value="HTH_ARAC_FAMILY_2"/>
    <property type="match status" value="1"/>
</dbReference>
<sequence length="55" mass="5833">MVTSTGRPSVSELAAHWQFADSSHSIRAFKTQYGQTPAEYARSSSGSAAGNLRSS</sequence>
<dbReference type="EMBL" id="JBHSFE010000010">
    <property type="protein sequence ID" value="MFC4608362.1"/>
    <property type="molecule type" value="Genomic_DNA"/>
</dbReference>
<feature type="domain" description="HTH araC/xylS-type" evidence="3">
    <location>
        <begin position="1"/>
        <end position="43"/>
    </location>
</feature>
<keyword evidence="5" id="KW-1185">Reference proteome</keyword>
<evidence type="ECO:0000259" key="3">
    <source>
        <dbReference type="PROSITE" id="PS01124"/>
    </source>
</evidence>
<comment type="caution">
    <text evidence="4">The sequence shown here is derived from an EMBL/GenBank/DDBJ whole genome shotgun (WGS) entry which is preliminary data.</text>
</comment>
<dbReference type="InterPro" id="IPR009057">
    <property type="entry name" value="Homeodomain-like_sf"/>
</dbReference>
<protein>
    <submittedName>
        <fullName evidence="4">AraC family transcriptional regulator</fullName>
    </submittedName>
</protein>
<dbReference type="Proteomes" id="UP001595993">
    <property type="component" value="Unassembled WGS sequence"/>
</dbReference>
<dbReference type="RefSeq" id="WP_381194683.1">
    <property type="nucleotide sequence ID" value="NZ_JBHSFE010000010.1"/>
</dbReference>
<proteinExistence type="predicted"/>